<keyword evidence="7" id="KW-0508">mRNA splicing</keyword>
<dbReference type="STRING" id="436017.A4RY05"/>
<feature type="domain" description="RRM" evidence="12">
    <location>
        <begin position="29"/>
        <end position="107"/>
    </location>
</feature>
<organism evidence="13 14">
    <name type="scientific">Ostreococcus lucimarinus (strain CCE9901)</name>
    <dbReference type="NCBI Taxonomy" id="436017"/>
    <lineage>
        <taxon>Eukaryota</taxon>
        <taxon>Viridiplantae</taxon>
        <taxon>Chlorophyta</taxon>
        <taxon>Mamiellophyceae</taxon>
        <taxon>Mamiellales</taxon>
        <taxon>Bathycoccaceae</taxon>
        <taxon>Ostreococcus</taxon>
    </lineage>
</organism>
<dbReference type="GO" id="GO:0070063">
    <property type="term" value="F:RNA polymerase binding"/>
    <property type="evidence" value="ECO:0007669"/>
    <property type="project" value="EnsemblPlants"/>
</dbReference>
<dbReference type="Proteomes" id="UP000001568">
    <property type="component" value="Chromosome 5"/>
</dbReference>
<keyword evidence="14" id="KW-1185">Reference proteome</keyword>
<dbReference type="HOGENOM" id="CLU_012062_21_2_1"/>
<dbReference type="EMBL" id="CP000585">
    <property type="protein sequence ID" value="ABO96380.1"/>
    <property type="molecule type" value="Genomic_DNA"/>
</dbReference>
<dbReference type="OMA" id="AMVYEIM"/>
<dbReference type="GO" id="GO:0005730">
    <property type="term" value="C:nucleolus"/>
    <property type="evidence" value="ECO:0007669"/>
    <property type="project" value="TreeGrafter"/>
</dbReference>
<dbReference type="FunFam" id="3.30.70.330:FF:000059">
    <property type="entry name" value="splicing factor 3B subunit 4"/>
    <property type="match status" value="1"/>
</dbReference>
<dbReference type="Gene3D" id="3.30.70.330">
    <property type="match status" value="2"/>
</dbReference>
<feature type="region of interest" description="Disordered" evidence="11">
    <location>
        <begin position="287"/>
        <end position="319"/>
    </location>
</feature>
<keyword evidence="5" id="KW-0677">Repeat</keyword>
<evidence type="ECO:0000259" key="12">
    <source>
        <dbReference type="PROSITE" id="PS50102"/>
    </source>
</evidence>
<dbReference type="PANTHER" id="PTHR48030:SF3">
    <property type="entry name" value="SPLICING FACTOR 3B SUBUNIT 4"/>
    <property type="match status" value="1"/>
</dbReference>
<name>A4RY05_OSTLU</name>
<dbReference type="GO" id="GO:0071011">
    <property type="term" value="C:precatalytic spliceosome"/>
    <property type="evidence" value="ECO:0007669"/>
    <property type="project" value="TreeGrafter"/>
</dbReference>
<evidence type="ECO:0000313" key="13">
    <source>
        <dbReference type="EMBL" id="ABO96380.1"/>
    </source>
</evidence>
<dbReference type="PANTHER" id="PTHR48030">
    <property type="entry name" value="SPLICING FACTOR 3B SUBUNIT 4"/>
    <property type="match status" value="1"/>
</dbReference>
<sequence length="319" mass="33758">MAPIAGGRITAGAGVNLLGQHGADRNAEATVYVGNLDPQVTEEVLWELFLQAGPVTNVYVPKDRVTSTHQGYGFVEFRNEEDAEYGIKILNMVKLFGKPIKVNKSVGDRRDEVGANLFIGNLDPDIDEKLLYDTFSAFGVVINTPKIMRDPDNGASKGFGFVAYDSFEASDAAIEAMNGQFLCNKQINVQYAYKKDSKGERHGSQAERLLAQSIERPTMVRPHTLFSAGPSSTPAAMGGMMGLPPPPPGMVGMPPPPPGMMGGIPPPPMMGGFAPVGGFAMPPPGVAPPPGTMNAPPPPGMMNVPPPPGMMNVPPPPPQ</sequence>
<dbReference type="PROSITE" id="PS50102">
    <property type="entry name" value="RRM"/>
    <property type="match status" value="2"/>
</dbReference>
<dbReference type="GO" id="GO:0048026">
    <property type="term" value="P:positive regulation of mRNA splicing, via spliceosome"/>
    <property type="evidence" value="ECO:0007669"/>
    <property type="project" value="TreeGrafter"/>
</dbReference>
<dbReference type="RefSeq" id="XP_001418087.1">
    <property type="nucleotide sequence ID" value="XM_001418050.1"/>
</dbReference>
<evidence type="ECO:0000256" key="9">
    <source>
        <dbReference type="ARBA" id="ARBA00070533"/>
    </source>
</evidence>
<keyword evidence="3" id="KW-0507">mRNA processing</keyword>
<dbReference type="Pfam" id="PF00076">
    <property type="entry name" value="RRM_1"/>
    <property type="match status" value="2"/>
</dbReference>
<dbReference type="eggNOG" id="KOG0131">
    <property type="taxonomic scope" value="Eukaryota"/>
</dbReference>
<dbReference type="OrthoDB" id="10259687at2759"/>
<evidence type="ECO:0000256" key="4">
    <source>
        <dbReference type="ARBA" id="ARBA00022728"/>
    </source>
</evidence>
<protein>
    <recommendedName>
        <fullName evidence="9">Splicing factor 3B subunit 4</fullName>
    </recommendedName>
</protein>
<keyword evidence="8" id="KW-0539">Nucleus</keyword>
<dbReference type="InterPro" id="IPR000504">
    <property type="entry name" value="RRM_dom"/>
</dbReference>
<dbReference type="GO" id="GO:0008380">
    <property type="term" value="P:RNA splicing"/>
    <property type="evidence" value="ECO:0007669"/>
    <property type="project" value="UniProtKB-KW"/>
</dbReference>
<dbReference type="InterPro" id="IPR034158">
    <property type="entry name" value="SF3B4_RRM1"/>
</dbReference>
<reference evidence="13 14" key="1">
    <citation type="journal article" date="2007" name="Proc. Natl. Acad. Sci. U.S.A.">
        <title>The tiny eukaryote Ostreococcus provides genomic insights into the paradox of plankton speciation.</title>
        <authorList>
            <person name="Palenik B."/>
            <person name="Grimwood J."/>
            <person name="Aerts A."/>
            <person name="Rouze P."/>
            <person name="Salamov A."/>
            <person name="Putnam N."/>
            <person name="Dupont C."/>
            <person name="Jorgensen R."/>
            <person name="Derelle E."/>
            <person name="Rombauts S."/>
            <person name="Zhou K."/>
            <person name="Otillar R."/>
            <person name="Merchant S.S."/>
            <person name="Podell S."/>
            <person name="Gaasterland T."/>
            <person name="Napoli C."/>
            <person name="Gendler K."/>
            <person name="Manuell A."/>
            <person name="Tai V."/>
            <person name="Vallon O."/>
            <person name="Piganeau G."/>
            <person name="Jancek S."/>
            <person name="Heijde M."/>
            <person name="Jabbari K."/>
            <person name="Bowler C."/>
            <person name="Lohr M."/>
            <person name="Robbens S."/>
            <person name="Werner G."/>
            <person name="Dubchak I."/>
            <person name="Pazour G.J."/>
            <person name="Ren Q."/>
            <person name="Paulsen I."/>
            <person name="Delwiche C."/>
            <person name="Schmutz J."/>
            <person name="Rokhsar D."/>
            <person name="Van de Peer Y."/>
            <person name="Moreau H."/>
            <person name="Grigoriev I.V."/>
        </authorList>
    </citation>
    <scope>NUCLEOTIDE SEQUENCE [LARGE SCALE GENOMIC DNA]</scope>
    <source>
        <strain evidence="13 14">CCE9901</strain>
    </source>
</reference>
<evidence type="ECO:0000256" key="8">
    <source>
        <dbReference type="ARBA" id="ARBA00023242"/>
    </source>
</evidence>
<evidence type="ECO:0000313" key="14">
    <source>
        <dbReference type="Proteomes" id="UP000001568"/>
    </source>
</evidence>
<comment type="similarity">
    <text evidence="2">Belongs to the SF3B4 family.</text>
</comment>
<evidence type="ECO:0000256" key="7">
    <source>
        <dbReference type="ARBA" id="ARBA00023187"/>
    </source>
</evidence>
<dbReference type="GeneID" id="5001797"/>
<dbReference type="InterPro" id="IPR052084">
    <property type="entry name" value="SF3B4_spliceosome_assoc"/>
</dbReference>
<dbReference type="GO" id="GO:0010075">
    <property type="term" value="P:regulation of meristem growth"/>
    <property type="evidence" value="ECO:0007669"/>
    <property type="project" value="EnsemblPlants"/>
</dbReference>
<evidence type="ECO:0000256" key="3">
    <source>
        <dbReference type="ARBA" id="ARBA00022664"/>
    </source>
</evidence>
<dbReference type="SUPFAM" id="SSF54928">
    <property type="entry name" value="RNA-binding domain, RBD"/>
    <property type="match status" value="1"/>
</dbReference>
<dbReference type="InterPro" id="IPR035979">
    <property type="entry name" value="RBD_domain_sf"/>
</dbReference>
<dbReference type="CDD" id="cd12334">
    <property type="entry name" value="RRM1_SF3B4"/>
    <property type="match status" value="1"/>
</dbReference>
<dbReference type="AlphaFoldDB" id="A4RY05"/>
<dbReference type="InterPro" id="IPR034159">
    <property type="entry name" value="SF3B4_RRM2"/>
</dbReference>
<evidence type="ECO:0000256" key="1">
    <source>
        <dbReference type="ARBA" id="ARBA00004123"/>
    </source>
</evidence>
<dbReference type="InterPro" id="IPR012677">
    <property type="entry name" value="Nucleotide-bd_a/b_plait_sf"/>
</dbReference>
<dbReference type="GO" id="GO:0006357">
    <property type="term" value="P:regulation of transcription by RNA polymerase II"/>
    <property type="evidence" value="ECO:0007669"/>
    <property type="project" value="EnsemblPlants"/>
</dbReference>
<dbReference type="GO" id="GO:0006397">
    <property type="term" value="P:mRNA processing"/>
    <property type="evidence" value="ECO:0007669"/>
    <property type="project" value="UniProtKB-KW"/>
</dbReference>
<evidence type="ECO:0000256" key="11">
    <source>
        <dbReference type="SAM" id="MobiDB-lite"/>
    </source>
</evidence>
<dbReference type="KEGG" id="olu:OSTLU_38809"/>
<evidence type="ECO:0000256" key="6">
    <source>
        <dbReference type="ARBA" id="ARBA00022884"/>
    </source>
</evidence>
<evidence type="ECO:0000256" key="5">
    <source>
        <dbReference type="ARBA" id="ARBA00022737"/>
    </source>
</evidence>
<accession>A4RY05</accession>
<evidence type="ECO:0000256" key="2">
    <source>
        <dbReference type="ARBA" id="ARBA00008363"/>
    </source>
</evidence>
<feature type="domain" description="RRM" evidence="12">
    <location>
        <begin position="115"/>
        <end position="194"/>
    </location>
</feature>
<comment type="subcellular location">
    <subcellularLocation>
        <location evidence="1">Nucleus</location>
    </subcellularLocation>
</comment>
<dbReference type="FunFam" id="3.30.70.330:FF:000121">
    <property type="entry name" value="Splicing factor 3b subunit 4"/>
    <property type="match status" value="1"/>
</dbReference>
<evidence type="ECO:0000256" key="10">
    <source>
        <dbReference type="PROSITE-ProRule" id="PRU00176"/>
    </source>
</evidence>
<keyword evidence="4" id="KW-0747">Spliceosome</keyword>
<dbReference type="SMART" id="SM00360">
    <property type="entry name" value="RRM"/>
    <property type="match status" value="2"/>
</dbReference>
<dbReference type="GO" id="GO:0003729">
    <property type="term" value="F:mRNA binding"/>
    <property type="evidence" value="ECO:0007669"/>
    <property type="project" value="EnsemblPlants"/>
</dbReference>
<dbReference type="CDD" id="cd12335">
    <property type="entry name" value="RRM2_SF3B4"/>
    <property type="match status" value="1"/>
</dbReference>
<keyword evidence="6 10" id="KW-0694">RNA-binding</keyword>
<proteinExistence type="inferred from homology"/>
<gene>
    <name evidence="13" type="ORF">OSTLU_38809</name>
</gene>
<dbReference type="Gramene" id="ABO96380">
    <property type="protein sequence ID" value="ABO96380"/>
    <property type="gene ID" value="OSTLU_38809"/>
</dbReference>